<dbReference type="AlphaFoldDB" id="B2J367"/>
<protein>
    <recommendedName>
        <fullName evidence="1">Aminoglycoside phosphotransferase domain-containing protein</fullName>
    </recommendedName>
</protein>
<dbReference type="KEGG" id="npu:Npun_R5185"/>
<dbReference type="EnsemblBacteria" id="ACC83517">
    <property type="protein sequence ID" value="ACC83517"/>
    <property type="gene ID" value="Npun_R5185"/>
</dbReference>
<dbReference type="EMBL" id="CP001037">
    <property type="protein sequence ID" value="ACC83517.1"/>
    <property type="molecule type" value="Genomic_DNA"/>
</dbReference>
<organism evidence="2 3">
    <name type="scientific">Nostoc punctiforme (strain ATCC 29133 / PCC 73102)</name>
    <dbReference type="NCBI Taxonomy" id="63737"/>
    <lineage>
        <taxon>Bacteria</taxon>
        <taxon>Bacillati</taxon>
        <taxon>Cyanobacteriota</taxon>
        <taxon>Cyanophyceae</taxon>
        <taxon>Nostocales</taxon>
        <taxon>Nostocaceae</taxon>
        <taxon>Nostoc</taxon>
    </lineage>
</organism>
<dbReference type="Pfam" id="PF01636">
    <property type="entry name" value="APH"/>
    <property type="match status" value="1"/>
</dbReference>
<dbReference type="HOGENOM" id="CLU_065747_0_0_3"/>
<dbReference type="Gene3D" id="3.90.1200.10">
    <property type="match status" value="1"/>
</dbReference>
<sequence>MNLPTAHPLIDEATLTIVVCHILDSKTATLGEWHSEAIAHHIINNVTAGLQRITGIANNGSEQLSWSVILKILHLQPENAGSIFNSSQDPTHWNYWQREALIYTSGMLDNLTGDLVAPRCFGITEPSANVVWLWLEDIQGSSGSTWTMERFGLAARHLGYLQGSYVMAQSLPYEPWLSRGWHRAWVSNIDNTALEAWREPAVWQHPLLKEIFSPDIGDRVMDLWSDRHILLDAVDKAPHTLCHFDITPNNLFSRHNPDGNDQTVLIDWSFVGYGVLGEDIINLVLDSVFLLFVNGSSLIPLEKLVLEGYLTGLRSAGWNGDERIVRFTYAALAALHFGLIAGRLLKLVQNESRHSWLEQRFGRTFDEIITSRAIAITHGLELADEARLLLPSLFVIN</sequence>
<dbReference type="SUPFAM" id="SSF56112">
    <property type="entry name" value="Protein kinase-like (PK-like)"/>
    <property type="match status" value="1"/>
</dbReference>
<gene>
    <name evidence="2" type="ordered locus">Npun_R5185</name>
</gene>
<dbReference type="InterPro" id="IPR002575">
    <property type="entry name" value="Aminoglycoside_PTrfase"/>
</dbReference>
<dbReference type="InterPro" id="IPR011009">
    <property type="entry name" value="Kinase-like_dom_sf"/>
</dbReference>
<reference evidence="2 3" key="2">
    <citation type="journal article" date="2013" name="Plant Physiol.">
        <title>A Nostoc punctiforme Sugar Transporter Necessary to Establish a Cyanobacterium-Plant Symbiosis.</title>
        <authorList>
            <person name="Ekman M."/>
            <person name="Picossi S."/>
            <person name="Campbell E.L."/>
            <person name="Meeks J.C."/>
            <person name="Flores E."/>
        </authorList>
    </citation>
    <scope>NUCLEOTIDE SEQUENCE [LARGE SCALE GENOMIC DNA]</scope>
    <source>
        <strain evidence="3">ATCC 29133 / PCC 73102</strain>
    </source>
</reference>
<proteinExistence type="predicted"/>
<evidence type="ECO:0000313" key="2">
    <source>
        <dbReference type="EMBL" id="ACC83517.1"/>
    </source>
</evidence>
<dbReference type="eggNOG" id="COG3178">
    <property type="taxonomic scope" value="Bacteria"/>
</dbReference>
<dbReference type="RefSeq" id="WP_012411470.1">
    <property type="nucleotide sequence ID" value="NC_010628.1"/>
</dbReference>
<keyword evidence="3" id="KW-1185">Reference proteome</keyword>
<accession>B2J367</accession>
<evidence type="ECO:0000313" key="3">
    <source>
        <dbReference type="Proteomes" id="UP000001191"/>
    </source>
</evidence>
<evidence type="ECO:0000259" key="1">
    <source>
        <dbReference type="Pfam" id="PF01636"/>
    </source>
</evidence>
<feature type="domain" description="Aminoglycoside phosphotransferase" evidence="1">
    <location>
        <begin position="192"/>
        <end position="284"/>
    </location>
</feature>
<dbReference type="Proteomes" id="UP000001191">
    <property type="component" value="Chromosome"/>
</dbReference>
<name>B2J367_NOSP7</name>
<reference evidence="3" key="1">
    <citation type="submission" date="2008-04" db="EMBL/GenBank/DDBJ databases">
        <title>Complete sequence of chromosome of Nostoc punctiforme ATCC 29133.</title>
        <authorList>
            <consortium name="US DOE Joint Genome Institute"/>
            <person name="Copeland A."/>
            <person name="Lucas S."/>
            <person name="Lapidus A."/>
            <person name="Glavina del Rio T."/>
            <person name="Dalin E."/>
            <person name="Tice H."/>
            <person name="Pitluck S."/>
            <person name="Chain P."/>
            <person name="Malfatti S."/>
            <person name="Shin M."/>
            <person name="Vergez L."/>
            <person name="Schmutz J."/>
            <person name="Larimer F."/>
            <person name="Land M."/>
            <person name="Hauser L."/>
            <person name="Kyrpides N."/>
            <person name="Kim E."/>
            <person name="Meeks J.C."/>
            <person name="Elhai J."/>
            <person name="Campbell E.L."/>
            <person name="Thiel T."/>
            <person name="Longmire J."/>
            <person name="Potts M."/>
            <person name="Atlas R."/>
        </authorList>
    </citation>
    <scope>NUCLEOTIDE SEQUENCE [LARGE SCALE GENOMIC DNA]</scope>
    <source>
        <strain evidence="3">ATCC 29133 / PCC 73102</strain>
    </source>
</reference>
<dbReference type="OrthoDB" id="1645186at2"/>